<dbReference type="NCBIfam" id="TIGR00347">
    <property type="entry name" value="bioD"/>
    <property type="match status" value="1"/>
</dbReference>
<feature type="site" description="Participates in the substrate recognition with KAPA and in a stacking interaction with the adenine ring of SAM" evidence="14">
    <location>
        <position position="297"/>
    </location>
</feature>
<comment type="caution">
    <text evidence="13">Lacks conserved residue(s) required for the propagation of feature annotation.</text>
</comment>
<keyword evidence="8 14" id="KW-0663">Pyridoxal phosphate</keyword>
<dbReference type="PROSITE" id="PS00600">
    <property type="entry name" value="AA_TRANSFER_CLASS_3"/>
    <property type="match status" value="1"/>
</dbReference>
<dbReference type="InterPro" id="IPR004472">
    <property type="entry name" value="DTB_synth_BioD"/>
</dbReference>
<dbReference type="CDD" id="cd00610">
    <property type="entry name" value="OAT_like"/>
    <property type="match status" value="1"/>
</dbReference>
<proteinExistence type="inferred from homology"/>
<evidence type="ECO:0000256" key="13">
    <source>
        <dbReference type="HAMAP-Rule" id="MF_00336"/>
    </source>
</evidence>
<comment type="pathway">
    <text evidence="13">Cofactor biosynthesis; biotin biosynthesis; biotin from 7,8-diaminononanoate: step 1/2.</text>
</comment>
<dbReference type="InterPro" id="IPR015421">
    <property type="entry name" value="PyrdxlP-dep_Trfase_major"/>
</dbReference>
<dbReference type="PANTHER" id="PTHR42684">
    <property type="entry name" value="ADENOSYLMETHIONINE-8-AMINO-7-OXONONANOATE AMINOTRANSFERASE"/>
    <property type="match status" value="1"/>
</dbReference>
<dbReference type="InterPro" id="IPR049704">
    <property type="entry name" value="Aminotrans_3_PPA_site"/>
</dbReference>
<dbReference type="RefSeq" id="WP_083577957.1">
    <property type="nucleotide sequence ID" value="NZ_FPIW01000055.1"/>
</dbReference>
<keyword evidence="4 14" id="KW-0032">Aminotransferase</keyword>
<dbReference type="AlphaFoldDB" id="A0AA94HUG5"/>
<dbReference type="InterPro" id="IPR015422">
    <property type="entry name" value="PyrdxlP-dep_Trfase_small"/>
</dbReference>
<evidence type="ECO:0000313" key="16">
    <source>
        <dbReference type="Proteomes" id="UP000182680"/>
    </source>
</evidence>
<dbReference type="Proteomes" id="UP000182680">
    <property type="component" value="Unassembled WGS sequence"/>
</dbReference>
<dbReference type="Gene3D" id="3.40.50.300">
    <property type="entry name" value="P-loop containing nucleotide triphosphate hydrolases"/>
    <property type="match status" value="1"/>
</dbReference>
<evidence type="ECO:0000256" key="7">
    <source>
        <dbReference type="ARBA" id="ARBA00022756"/>
    </source>
</evidence>
<dbReference type="InterPro" id="IPR027417">
    <property type="entry name" value="P-loop_NTPase"/>
</dbReference>
<feature type="binding site" evidence="14">
    <location>
        <position position="587"/>
    </location>
    <ligand>
        <name>substrate</name>
    </ligand>
</feature>
<dbReference type="InterPro" id="IPR005815">
    <property type="entry name" value="BioA"/>
</dbReference>
<evidence type="ECO:0000256" key="5">
    <source>
        <dbReference type="ARBA" id="ARBA00022679"/>
    </source>
</evidence>
<comment type="similarity">
    <text evidence="14">Belongs to the class-III pyridoxal-phosphate-dependent aminotransferase family. BioA subfamily.</text>
</comment>
<comment type="caution">
    <text evidence="15">The sequence shown here is derived from an EMBL/GenBank/DDBJ whole genome shotgun (WGS) entry which is preliminary data.</text>
</comment>
<keyword evidence="6 14" id="KW-0949">S-adenosyl-L-methionine</keyword>
<dbReference type="GO" id="GO:0004015">
    <property type="term" value="F:adenosylmethionine-8-amino-7-oxononanoate transaminase activity"/>
    <property type="evidence" value="ECO:0007669"/>
    <property type="project" value="UniProtKB-UniRule"/>
</dbReference>
<evidence type="ECO:0000256" key="1">
    <source>
        <dbReference type="ARBA" id="ARBA00001933"/>
    </source>
</evidence>
<feature type="binding site" evidence="13">
    <location>
        <position position="138"/>
    </location>
    <ligand>
        <name>Mg(2+)</name>
        <dbReference type="ChEBI" id="CHEBI:18420"/>
    </ligand>
</feature>
<dbReference type="Gene3D" id="3.90.1150.10">
    <property type="entry name" value="Aspartate Aminotransferase, domain 1"/>
    <property type="match status" value="1"/>
</dbReference>
<comment type="subcellular location">
    <subcellularLocation>
        <location evidence="13">Cytoplasm</location>
    </subcellularLocation>
</comment>
<dbReference type="EC" id="6.3.3.3" evidence="13"/>
<dbReference type="EC" id="2.6.1.62" evidence="14"/>
<comment type="pathway">
    <text evidence="12">Organosulfur degradation; alkanesulfonate degradation.</text>
</comment>
<feature type="binding site" evidence="13">
    <location>
        <position position="71"/>
    </location>
    <ligand>
        <name>ATP</name>
        <dbReference type="ChEBI" id="CHEBI:30616"/>
    </ligand>
</feature>
<keyword evidence="13" id="KW-0067">ATP-binding</keyword>
<keyword evidence="5 14" id="KW-0808">Transferase</keyword>
<dbReference type="GO" id="GO:0030170">
    <property type="term" value="F:pyridoxal phosphate binding"/>
    <property type="evidence" value="ECO:0007669"/>
    <property type="project" value="UniProtKB-UniRule"/>
</dbReference>
<keyword evidence="13" id="KW-0547">Nucleotide-binding</keyword>
<comment type="catalytic activity">
    <reaction evidence="13">
        <text>(7R,8S)-7,8-diammoniononanoate + CO2 + ATP = (4R,5S)-dethiobiotin + ADP + phosphate + 3 H(+)</text>
        <dbReference type="Rhea" id="RHEA:15805"/>
        <dbReference type="ChEBI" id="CHEBI:15378"/>
        <dbReference type="ChEBI" id="CHEBI:16526"/>
        <dbReference type="ChEBI" id="CHEBI:30616"/>
        <dbReference type="ChEBI" id="CHEBI:43474"/>
        <dbReference type="ChEBI" id="CHEBI:149469"/>
        <dbReference type="ChEBI" id="CHEBI:149473"/>
        <dbReference type="ChEBI" id="CHEBI:456216"/>
        <dbReference type="EC" id="6.3.3.3"/>
    </reaction>
</comment>
<keyword evidence="9" id="KW-0670">Pyruvate</keyword>
<evidence type="ECO:0000256" key="9">
    <source>
        <dbReference type="ARBA" id="ARBA00023317"/>
    </source>
</evidence>
<feature type="binding site" evidence="14">
    <location>
        <position position="332"/>
    </location>
    <ligand>
        <name>substrate</name>
    </ligand>
</feature>
<evidence type="ECO:0000256" key="2">
    <source>
        <dbReference type="ARBA" id="ARBA00005063"/>
    </source>
</evidence>
<evidence type="ECO:0000256" key="4">
    <source>
        <dbReference type="ARBA" id="ARBA00022576"/>
    </source>
</evidence>
<dbReference type="HAMAP" id="MF_00336">
    <property type="entry name" value="BioD"/>
    <property type="match status" value="1"/>
</dbReference>
<dbReference type="PANTHER" id="PTHR42684:SF17">
    <property type="entry name" value="ADENOSYLMETHIONINE-8-AMINO-7-OXONONANOATE AMINOTRANSFERASE"/>
    <property type="match status" value="1"/>
</dbReference>
<evidence type="ECO:0000256" key="14">
    <source>
        <dbReference type="HAMAP-Rule" id="MF_00834"/>
    </source>
</evidence>
<feature type="binding site" evidence="14">
    <location>
        <position position="671"/>
    </location>
    <ligand>
        <name>substrate</name>
    </ligand>
</feature>
<feature type="binding site" evidence="13">
    <location>
        <begin position="28"/>
        <end position="33"/>
    </location>
    <ligand>
        <name>ATP</name>
        <dbReference type="ChEBI" id="CHEBI:30616"/>
    </ligand>
</feature>
<feature type="active site" evidence="13">
    <location>
        <position position="53"/>
    </location>
</feature>
<gene>
    <name evidence="13" type="primary">bioD</name>
    <name evidence="14" type="synonym">bioA</name>
    <name evidence="15" type="ORF">SAMN02910291_02334</name>
</gene>
<evidence type="ECO:0000256" key="3">
    <source>
        <dbReference type="ARBA" id="ARBA00011881"/>
    </source>
</evidence>
<dbReference type="Pfam" id="PF13500">
    <property type="entry name" value="AAA_26"/>
    <property type="match status" value="1"/>
</dbReference>
<feature type="binding site" evidence="13">
    <location>
        <position position="57"/>
    </location>
    <ligand>
        <name>substrate</name>
    </ligand>
</feature>
<dbReference type="GO" id="GO:0005524">
    <property type="term" value="F:ATP binding"/>
    <property type="evidence" value="ECO:0007669"/>
    <property type="project" value="UniProtKB-UniRule"/>
</dbReference>
<dbReference type="Gene3D" id="3.40.640.10">
    <property type="entry name" value="Type I PLP-dependent aspartate aminotransferase-like (Major domain)"/>
    <property type="match status" value="1"/>
</dbReference>
<dbReference type="InterPro" id="IPR005814">
    <property type="entry name" value="Aminotrans_3"/>
</dbReference>
<dbReference type="GO" id="GO:0004141">
    <property type="term" value="F:dethiobiotin synthase activity"/>
    <property type="evidence" value="ECO:0007669"/>
    <property type="project" value="UniProtKB-UniRule"/>
</dbReference>
<comment type="catalytic activity">
    <reaction evidence="11">
        <text>taurine + pyruvate = sulfoacetaldehyde + L-alanine</text>
        <dbReference type="Rhea" id="RHEA:10420"/>
        <dbReference type="ChEBI" id="CHEBI:15361"/>
        <dbReference type="ChEBI" id="CHEBI:57972"/>
        <dbReference type="ChEBI" id="CHEBI:58246"/>
        <dbReference type="ChEBI" id="CHEBI:507393"/>
        <dbReference type="EC" id="2.6.1.77"/>
    </reaction>
    <physiologicalReaction direction="left-to-right" evidence="11">
        <dbReference type="Rhea" id="RHEA:10421"/>
    </physiologicalReaction>
</comment>
<dbReference type="HAMAP" id="MF_00834">
    <property type="entry name" value="BioA"/>
    <property type="match status" value="1"/>
</dbReference>
<dbReference type="GO" id="GO:0009102">
    <property type="term" value="P:biotin biosynthetic process"/>
    <property type="evidence" value="ECO:0007669"/>
    <property type="project" value="UniProtKB-UniRule"/>
</dbReference>
<comment type="subunit">
    <text evidence="3">Homotetramer.</text>
</comment>
<comment type="similarity">
    <text evidence="13">Belongs to the dethiobiotin synthetase family.</text>
</comment>
<feature type="binding site" evidence="14">
    <location>
        <position position="425"/>
    </location>
    <ligand>
        <name>substrate</name>
    </ligand>
</feature>
<accession>A0AA94HUG5</accession>
<feature type="binding site" evidence="13">
    <location>
        <position position="71"/>
    </location>
    <ligand>
        <name>Mg(2+)</name>
        <dbReference type="ChEBI" id="CHEBI:18420"/>
    </ligand>
</feature>
<comment type="function">
    <text evidence="14">Catalyzes the transfer of the alpha-amino group from S-adenosyl-L-methionine (SAM) to 7-keto-8-aminopelargonic acid (KAPA) to form 7,8-diaminopelargonic acid (DAPA). It is the only aminotransferase known to utilize SAM as an amino donor.</text>
</comment>
<feature type="modified residue" description="N6-(pyridoxal phosphate)lysine" evidence="14">
    <location>
        <position position="555"/>
    </location>
</feature>
<dbReference type="Pfam" id="PF00202">
    <property type="entry name" value="Aminotran_3"/>
    <property type="match status" value="1"/>
</dbReference>
<protein>
    <recommendedName>
        <fullName evidence="13 14">Multifunctional fusion protein</fullName>
    </recommendedName>
    <domain>
        <recommendedName>
            <fullName evidence="14">Adenosylmethionine-8-amino-7-oxononanoate aminotransferase</fullName>
            <ecNumber evidence="14">2.6.1.62</ecNumber>
        </recommendedName>
        <alternativeName>
            <fullName evidence="14">7,8-diamino-pelargonic acid aminotransferase</fullName>
        </alternativeName>
        <alternativeName>
            <fullName evidence="14">7,8-diaminononanoate synthase</fullName>
        </alternativeName>
        <alternativeName>
            <fullName evidence="14">Diaminopelargonic acid synthase</fullName>
            <shortName evidence="14">DANS</shortName>
            <shortName evidence="14">DAPA AT</shortName>
            <shortName evidence="14">DAPA aminotransferase</shortName>
        </alternativeName>
    </domain>
    <domain>
        <recommendedName>
            <fullName evidence="13">ATP-dependent dethiobiotin synthetase BioD</fullName>
            <ecNumber evidence="13">6.3.3.3</ecNumber>
        </recommendedName>
        <alternativeName>
            <fullName evidence="13">DTB synthetase</fullName>
        </alternativeName>
        <alternativeName>
            <fullName evidence="13">Dethiobiotin synthase</fullName>
            <shortName evidence="13">DTBS</shortName>
        </alternativeName>
    </domain>
</protein>
<evidence type="ECO:0000256" key="6">
    <source>
        <dbReference type="ARBA" id="ARBA00022691"/>
    </source>
</evidence>
<feature type="binding site" evidence="14">
    <location>
        <position position="526"/>
    </location>
    <ligand>
        <name>pyridoxal 5'-phosphate</name>
        <dbReference type="ChEBI" id="CHEBI:597326"/>
    </ligand>
</feature>
<comment type="function">
    <text evidence="13">Catalyzes a mechanistically unusual reaction, the ATP-dependent insertion of CO2 between the N7 and N8 nitrogen atoms of 7,8-diaminopelargonic acid (DAPA, also called 7,8-diammoniononanoate) to form a ureido ring.</text>
</comment>
<evidence type="ECO:0000256" key="10">
    <source>
        <dbReference type="ARBA" id="ARBA00048449"/>
    </source>
</evidence>
<feature type="binding site" evidence="13">
    <location>
        <position position="32"/>
    </location>
    <ligand>
        <name>Mg(2+)</name>
        <dbReference type="ChEBI" id="CHEBI:18420"/>
    </ligand>
</feature>
<dbReference type="NCBIfam" id="NF004624">
    <property type="entry name" value="PRK05964.1"/>
    <property type="match status" value="1"/>
</dbReference>
<keyword evidence="13" id="KW-0479">Metal-binding</keyword>
<dbReference type="FunFam" id="3.40.640.10:FF:000004">
    <property type="entry name" value="Acetylornithine aminotransferase"/>
    <property type="match status" value="1"/>
</dbReference>
<feature type="binding site" evidence="14">
    <location>
        <begin position="392"/>
        <end position="393"/>
    </location>
    <ligand>
        <name>pyridoxal 5'-phosphate</name>
        <dbReference type="ChEBI" id="CHEBI:597326"/>
    </ligand>
</feature>
<evidence type="ECO:0000256" key="12">
    <source>
        <dbReference type="ARBA" id="ARBA00060602"/>
    </source>
</evidence>
<evidence type="ECO:0000256" key="11">
    <source>
        <dbReference type="ARBA" id="ARBA00052998"/>
    </source>
</evidence>
<dbReference type="CDD" id="cd03109">
    <property type="entry name" value="DTBS"/>
    <property type="match status" value="1"/>
</dbReference>
<sequence>MTTTVEKCCPGHMCEPLRGVFVAGSGTDVGKTVCAGALLRALRQMRMPVQAVKPVQTGIPASAHAVSAQSDAAVYTAAVAGVASTGRLQPAAMLHCFELPASPHLAAAREGKKLDCMSLRGDILAHWATVPARALLLEGAGGLRVPLNEDEDMLDLMAVLGLPVFLVGGNYLGCLNHILLSIDALRHSGLELAGLALVPSVDPDAGCPGVDTAAMLADNARILRHRLGRTGSDAPVVELPRLKNLDEGGWDKLARLLTPVALRMAQAWSEPALAGGQASSEEQNLVRRDRAAVWHPYASALDFPPLNAVRRTWANRIVLADGRELVDGMSSWWAAVHGYNNPHLLDALRVQAGRMPHVMFGGLTHEPAVALAERLLGLMPEGLERVFFSDSGSVAVDVALKMALQYQYARGETGRTCFLTPRGGYHGDTIGAMSVCDPVTGMHGLFAGMLPRQLFMEQPSCGFDQPFDPASLDNARQMLEQHGKKIAAVILEPVVQGAGGMWFYHPEYLRGLAQLCRDADTLLIFDEIATGFGRTGKMFAAEWAGISPDILCCGKALTGGVLTLAATVCNKRVAEGICRDGGVFMHGPTFMANALACAVAGASLDLLSSGRWRQQVGDIERDLRTGLAPCRDMPGVAHVRVLGAIGVVEMKEPVNTRTLQAFFVDQGVWLRPFNRLIYLMPPYVTPAGDTLRLCAAVEEALRQGAHLS</sequence>
<comment type="catalytic activity">
    <reaction evidence="10 14">
        <text>(8S)-8-amino-7-oxononanoate + S-adenosyl-L-methionine = S-adenosyl-4-methylsulfanyl-2-oxobutanoate + (7R,8S)-7,8-diammoniononanoate</text>
        <dbReference type="Rhea" id="RHEA:16861"/>
        <dbReference type="ChEBI" id="CHEBI:16490"/>
        <dbReference type="ChEBI" id="CHEBI:59789"/>
        <dbReference type="ChEBI" id="CHEBI:149468"/>
        <dbReference type="ChEBI" id="CHEBI:149469"/>
        <dbReference type="EC" id="2.6.1.62"/>
    </reaction>
</comment>
<evidence type="ECO:0000256" key="8">
    <source>
        <dbReference type="ARBA" id="ARBA00022898"/>
    </source>
</evidence>
<dbReference type="SUPFAM" id="SSF52540">
    <property type="entry name" value="P-loop containing nucleoside triphosphate hydrolases"/>
    <property type="match status" value="1"/>
</dbReference>
<organism evidence="15 16">
    <name type="scientific">Desulfovibrio desulfuricans</name>
    <dbReference type="NCBI Taxonomy" id="876"/>
    <lineage>
        <taxon>Bacteria</taxon>
        <taxon>Pseudomonadati</taxon>
        <taxon>Thermodesulfobacteriota</taxon>
        <taxon>Desulfovibrionia</taxon>
        <taxon>Desulfovibrionales</taxon>
        <taxon>Desulfovibrionaceae</taxon>
        <taxon>Desulfovibrio</taxon>
    </lineage>
</organism>
<keyword evidence="13" id="KW-0460">Magnesium</keyword>
<comment type="cofactor">
    <cofactor evidence="1 14">
        <name>pyridoxal 5'-phosphate</name>
        <dbReference type="ChEBI" id="CHEBI:597326"/>
    </cofactor>
</comment>
<comment type="pathway">
    <text evidence="2 14">Cofactor biosynthesis; biotin biosynthesis; 7,8-diaminononanoate from 8-amino-7-oxononanoate (SAM route): step 1/1.</text>
</comment>
<reference evidence="16" key="1">
    <citation type="submission" date="2016-11" db="EMBL/GenBank/DDBJ databases">
        <authorList>
            <person name="Jaros S."/>
            <person name="Januszkiewicz K."/>
            <person name="Wedrychowicz H."/>
        </authorList>
    </citation>
    <scope>NUCLEOTIDE SEQUENCE [LARGE SCALE GENOMIC DNA]</scope>
    <source>
        <strain evidence="16">DSM 7057</strain>
    </source>
</reference>
<dbReference type="EMBL" id="FPIW01000055">
    <property type="protein sequence ID" value="SFW65593.1"/>
    <property type="molecule type" value="Genomic_DNA"/>
</dbReference>
<comment type="cofactor">
    <cofactor evidence="13">
        <name>Mg(2+)</name>
        <dbReference type="ChEBI" id="CHEBI:18420"/>
    </cofactor>
</comment>
<name>A0AA94HUG5_DESDE</name>
<comment type="subunit">
    <text evidence="13">Homodimer.</text>
</comment>
<feature type="binding site" evidence="14">
    <location>
        <begin position="588"/>
        <end position="589"/>
    </location>
    <ligand>
        <name>pyridoxal 5'-phosphate</name>
        <dbReference type="ChEBI" id="CHEBI:597326"/>
    </ligand>
</feature>
<dbReference type="GO" id="GO:0031299">
    <property type="term" value="F:taurine-pyruvate aminotransferase activity"/>
    <property type="evidence" value="ECO:0007669"/>
    <property type="project" value="UniProtKB-EC"/>
</dbReference>
<evidence type="ECO:0000313" key="15">
    <source>
        <dbReference type="EMBL" id="SFW65593.1"/>
    </source>
</evidence>
<feature type="binding site" evidence="14">
    <location>
        <position position="555"/>
    </location>
    <ligand>
        <name>substrate</name>
    </ligand>
</feature>
<dbReference type="InterPro" id="IPR015424">
    <property type="entry name" value="PyrdxlP-dep_Trfase"/>
</dbReference>
<keyword evidence="13" id="KW-0436">Ligase</keyword>
<dbReference type="SUPFAM" id="SSF53383">
    <property type="entry name" value="PLP-dependent transferases"/>
    <property type="match status" value="1"/>
</dbReference>
<dbReference type="NCBIfam" id="TIGR00508">
    <property type="entry name" value="bioA"/>
    <property type="match status" value="1"/>
</dbReference>
<feature type="binding site" evidence="13">
    <location>
        <begin position="138"/>
        <end position="141"/>
    </location>
    <ligand>
        <name>ATP</name>
        <dbReference type="ChEBI" id="CHEBI:30616"/>
    </ligand>
</feature>
<dbReference type="GO" id="GO:0000287">
    <property type="term" value="F:magnesium ion binding"/>
    <property type="evidence" value="ECO:0007669"/>
    <property type="project" value="UniProtKB-UniRule"/>
</dbReference>
<dbReference type="GO" id="GO:0005737">
    <property type="term" value="C:cytoplasm"/>
    <property type="evidence" value="ECO:0007669"/>
    <property type="project" value="UniProtKB-SubCell"/>
</dbReference>
<keyword evidence="13" id="KW-0963">Cytoplasm</keyword>
<feature type="binding site" evidence="13">
    <location>
        <begin position="240"/>
        <end position="242"/>
    </location>
    <ligand>
        <name>ATP</name>
        <dbReference type="ChEBI" id="CHEBI:30616"/>
    </ligand>
</feature>
<keyword evidence="7 13" id="KW-0093">Biotin biosynthesis</keyword>